<comment type="caution">
    <text evidence="2">The sequence shown here is derived from an EMBL/GenBank/DDBJ whole genome shotgun (WGS) entry which is preliminary data.</text>
</comment>
<protein>
    <submittedName>
        <fullName evidence="2">Uncharacterized protein</fullName>
    </submittedName>
</protein>
<feature type="region of interest" description="Disordered" evidence="1">
    <location>
        <begin position="85"/>
        <end position="118"/>
    </location>
</feature>
<feature type="compositionally biased region" description="Basic and acidic residues" evidence="1">
    <location>
        <begin position="270"/>
        <end position="282"/>
    </location>
</feature>
<evidence type="ECO:0000256" key="1">
    <source>
        <dbReference type="SAM" id="MobiDB-lite"/>
    </source>
</evidence>
<accession>A0A226E6Q6</accession>
<gene>
    <name evidence="2" type="ORF">Fcan01_13076</name>
</gene>
<reference evidence="2 3" key="1">
    <citation type="submission" date="2015-12" db="EMBL/GenBank/DDBJ databases">
        <title>The genome of Folsomia candida.</title>
        <authorList>
            <person name="Faddeeva A."/>
            <person name="Derks M.F."/>
            <person name="Anvar Y."/>
            <person name="Smit S."/>
            <person name="Van Straalen N."/>
            <person name="Roelofs D."/>
        </authorList>
    </citation>
    <scope>NUCLEOTIDE SEQUENCE [LARGE SCALE GENOMIC DNA]</scope>
    <source>
        <strain evidence="2 3">VU population</strain>
        <tissue evidence="2">Whole body</tissue>
    </source>
</reference>
<feature type="region of interest" description="Disordered" evidence="1">
    <location>
        <begin position="249"/>
        <end position="286"/>
    </location>
</feature>
<sequence>MGNKPSKVDDTVTLKTESNDEETEPQGMGGEAETMNQDAIEVVALLKNKPSQLESVPWSHQEDNFFESAVDHEELNWMDDVVNVEEEDRSTPPPSTSEAVPELDNHYDFTSESEESDEMDDEIEEERRKIMNFLNQNNEIQDCQKLDMRILKSVYPTVSTTLLESFSSLDIAFQTLIPPTQSYDLTKLISPLVDFEGDKDKTIFTFQGGATIHIHQKKEPPVSSTNYKENYGVVISTSDEVAHSSPVFSSDAIMNQPPYDEDSDDVPAISKEKGNKRPRETPAFDTSDLLRRFKRAKTGNSYMHI</sequence>
<dbReference type="EMBL" id="LNIX01000007">
    <property type="protein sequence ID" value="OXA52276.1"/>
    <property type="molecule type" value="Genomic_DNA"/>
</dbReference>
<dbReference type="AlphaFoldDB" id="A0A226E6Q6"/>
<evidence type="ECO:0000313" key="3">
    <source>
        <dbReference type="Proteomes" id="UP000198287"/>
    </source>
</evidence>
<organism evidence="2 3">
    <name type="scientific">Folsomia candida</name>
    <name type="common">Springtail</name>
    <dbReference type="NCBI Taxonomy" id="158441"/>
    <lineage>
        <taxon>Eukaryota</taxon>
        <taxon>Metazoa</taxon>
        <taxon>Ecdysozoa</taxon>
        <taxon>Arthropoda</taxon>
        <taxon>Hexapoda</taxon>
        <taxon>Collembola</taxon>
        <taxon>Entomobryomorpha</taxon>
        <taxon>Isotomoidea</taxon>
        <taxon>Isotomidae</taxon>
        <taxon>Proisotominae</taxon>
        <taxon>Folsomia</taxon>
    </lineage>
</organism>
<dbReference type="Proteomes" id="UP000198287">
    <property type="component" value="Unassembled WGS sequence"/>
</dbReference>
<feature type="region of interest" description="Disordered" evidence="1">
    <location>
        <begin position="1"/>
        <end position="33"/>
    </location>
</feature>
<proteinExistence type="predicted"/>
<keyword evidence="3" id="KW-1185">Reference proteome</keyword>
<name>A0A226E6Q6_FOLCA</name>
<feature type="compositionally biased region" description="Basic and acidic residues" evidence="1">
    <location>
        <begin position="1"/>
        <end position="12"/>
    </location>
</feature>
<evidence type="ECO:0000313" key="2">
    <source>
        <dbReference type="EMBL" id="OXA52276.1"/>
    </source>
</evidence>